<dbReference type="Gene3D" id="3.40.30.10">
    <property type="entry name" value="Glutaredoxin"/>
    <property type="match status" value="3"/>
</dbReference>
<reference evidence="6" key="1">
    <citation type="submission" date="2025-08" db="UniProtKB">
        <authorList>
            <consortium name="RefSeq"/>
        </authorList>
    </citation>
    <scope>IDENTIFICATION</scope>
    <source>
        <tissue evidence="6">Thorax and Abdomen</tissue>
    </source>
</reference>
<feature type="domain" description="Thioredoxin" evidence="4">
    <location>
        <begin position="1"/>
        <end position="107"/>
    </location>
</feature>
<dbReference type="CDD" id="cd02984">
    <property type="entry name" value="TRX_PICOT"/>
    <property type="match status" value="1"/>
</dbReference>
<dbReference type="KEGG" id="nlo:107221774"/>
<dbReference type="PANTHER" id="PTHR10293:SF73">
    <property type="entry name" value="GLUTAREDOXIN-3"/>
    <property type="match status" value="1"/>
</dbReference>
<dbReference type="RefSeq" id="XP_015516384.2">
    <property type="nucleotide sequence ID" value="XM_015660898.2"/>
</dbReference>
<evidence type="ECO:0000259" key="4">
    <source>
        <dbReference type="PROSITE" id="PS51352"/>
    </source>
</evidence>
<dbReference type="FunCoup" id="A0A6J0BP39">
    <property type="interactions" value="2062"/>
</dbReference>
<name>A0A6J0BP39_NEOLC</name>
<dbReference type="InterPro" id="IPR004480">
    <property type="entry name" value="Monothiol_GRX-rel"/>
</dbReference>
<dbReference type="NCBIfam" id="TIGR00365">
    <property type="entry name" value="Grx4 family monothiol glutaredoxin"/>
    <property type="match status" value="1"/>
</dbReference>
<proteinExistence type="predicted"/>
<gene>
    <name evidence="6" type="primary">LOC107221774</name>
</gene>
<organism evidence="6">
    <name type="scientific">Neodiprion lecontei</name>
    <name type="common">Redheaded pine sawfly</name>
    <dbReference type="NCBI Taxonomy" id="441921"/>
    <lineage>
        <taxon>Eukaryota</taxon>
        <taxon>Metazoa</taxon>
        <taxon>Ecdysozoa</taxon>
        <taxon>Arthropoda</taxon>
        <taxon>Hexapoda</taxon>
        <taxon>Insecta</taxon>
        <taxon>Pterygota</taxon>
        <taxon>Neoptera</taxon>
        <taxon>Endopterygota</taxon>
        <taxon>Hymenoptera</taxon>
        <taxon>Tenthredinoidea</taxon>
        <taxon>Diprionidae</taxon>
        <taxon>Diprioninae</taxon>
        <taxon>Neodiprion</taxon>
    </lineage>
</organism>
<dbReference type="AlphaFoldDB" id="A0A6J0BP39"/>
<dbReference type="Pfam" id="PF00085">
    <property type="entry name" value="Thioredoxin"/>
    <property type="match status" value="1"/>
</dbReference>
<dbReference type="GO" id="GO:0046872">
    <property type="term" value="F:metal ion binding"/>
    <property type="evidence" value="ECO:0007669"/>
    <property type="project" value="UniProtKB-KW"/>
</dbReference>
<sequence>MAVTNLATVDEFNTYIKSKDLTVIHFYAAWAAQCAQINDVLEEMGKSADYKGVNFAKIAAEDVPEVSLKFGVSAVPTILLLRNSVITDRVDGANPAELATKVKQQMSSKDPVPIEIPKPKENIEERLKKLINHAPCMLFMKGNPANPRCGFSRTIISILDSYNADYQTFDILQDNDVREGLKKFSNWPTYPQLYLNGELLGGLDIVREMGEAGELEAMLPKKVSLEERVREVIARGKTVIVMKGTKEEPKCVYTKQIMEIFDAINVPYETFDILMDEELRIALKSYYDWPTYPHVYVDGELIGGFETVKDLYESGELIDTLYSETFKGNRRVLNSKL</sequence>
<accession>A0A6J0BP39</accession>
<dbReference type="GO" id="GO:0005829">
    <property type="term" value="C:cytosol"/>
    <property type="evidence" value="ECO:0007669"/>
    <property type="project" value="TreeGrafter"/>
</dbReference>
<evidence type="ECO:0000256" key="2">
    <source>
        <dbReference type="ARBA" id="ARBA00023004"/>
    </source>
</evidence>
<dbReference type="CDD" id="cd03028">
    <property type="entry name" value="GRX_PICOT_like"/>
    <property type="match status" value="1"/>
</dbReference>
<dbReference type="GO" id="GO:0051536">
    <property type="term" value="F:iron-sulfur cluster binding"/>
    <property type="evidence" value="ECO:0007669"/>
    <property type="project" value="UniProtKB-KW"/>
</dbReference>
<evidence type="ECO:0000256" key="1">
    <source>
        <dbReference type="ARBA" id="ARBA00022723"/>
    </source>
</evidence>
<dbReference type="PROSITE" id="PS51352">
    <property type="entry name" value="THIOREDOXIN_2"/>
    <property type="match status" value="1"/>
</dbReference>
<keyword evidence="3" id="KW-0411">Iron-sulfur</keyword>
<keyword evidence="2" id="KW-0408">Iron</keyword>
<dbReference type="OrthoDB" id="415696at2759"/>
<dbReference type="GeneID" id="107221774"/>
<dbReference type="InterPro" id="IPR002109">
    <property type="entry name" value="Glutaredoxin"/>
</dbReference>
<evidence type="ECO:0000256" key="3">
    <source>
        <dbReference type="ARBA" id="ARBA00023014"/>
    </source>
</evidence>
<dbReference type="InterPro" id="IPR033658">
    <property type="entry name" value="GRX_PICOT-like"/>
</dbReference>
<dbReference type="GO" id="GO:0006879">
    <property type="term" value="P:intracellular iron ion homeostasis"/>
    <property type="evidence" value="ECO:0007669"/>
    <property type="project" value="TreeGrafter"/>
</dbReference>
<evidence type="ECO:0000313" key="6">
    <source>
        <dbReference type="RefSeq" id="XP_015516384.2"/>
    </source>
</evidence>
<dbReference type="GO" id="GO:0005634">
    <property type="term" value="C:nucleus"/>
    <property type="evidence" value="ECO:0007669"/>
    <property type="project" value="TreeGrafter"/>
</dbReference>
<evidence type="ECO:0000313" key="5">
    <source>
        <dbReference type="Proteomes" id="UP000829291"/>
    </source>
</evidence>
<protein>
    <submittedName>
        <fullName evidence="6">Glutaredoxin 3</fullName>
    </submittedName>
</protein>
<keyword evidence="5" id="KW-1185">Reference proteome</keyword>
<dbReference type="CDD" id="cd02066">
    <property type="entry name" value="GRX_family"/>
    <property type="match status" value="1"/>
</dbReference>
<dbReference type="InterPro" id="IPR036249">
    <property type="entry name" value="Thioredoxin-like_sf"/>
</dbReference>
<dbReference type="Proteomes" id="UP000829291">
    <property type="component" value="Chromosome 7"/>
</dbReference>
<dbReference type="SUPFAM" id="SSF52833">
    <property type="entry name" value="Thioredoxin-like"/>
    <property type="match status" value="3"/>
</dbReference>
<dbReference type="InParanoid" id="A0A6J0BP39"/>
<dbReference type="Pfam" id="PF00462">
    <property type="entry name" value="Glutaredoxin"/>
    <property type="match status" value="2"/>
</dbReference>
<dbReference type="PANTHER" id="PTHR10293">
    <property type="entry name" value="GLUTAREDOXIN FAMILY MEMBER"/>
    <property type="match status" value="1"/>
</dbReference>
<dbReference type="InterPro" id="IPR013766">
    <property type="entry name" value="Thioredoxin_domain"/>
</dbReference>
<keyword evidence="1" id="KW-0479">Metal-binding</keyword>
<dbReference type="PROSITE" id="PS51354">
    <property type="entry name" value="GLUTAREDOXIN_2"/>
    <property type="match status" value="2"/>
</dbReference>